<dbReference type="Gene3D" id="3.30.559.10">
    <property type="entry name" value="Chloramphenicol acetyltransferase-like domain"/>
    <property type="match status" value="1"/>
</dbReference>
<dbReference type="Gene3D" id="3.30.300.30">
    <property type="match status" value="1"/>
</dbReference>
<evidence type="ECO:0000256" key="3">
    <source>
        <dbReference type="ARBA" id="ARBA00022553"/>
    </source>
</evidence>
<dbReference type="EMBL" id="BAAANS010000031">
    <property type="protein sequence ID" value="GAA2106926.1"/>
    <property type="molecule type" value="Genomic_DNA"/>
</dbReference>
<sequence length="1045" mass="111994">MSRLTDPAYPLGDRIERVVAQHAARTPTAVALEQGERRVTYAELTGWSHRIARGLAASDVRPGDIVPVLMDRSPELVAVLLGILTSGAAYVAMDPCWPEHRLADVVERSGARLVVTEDPTVRFAADAGLAVRSPGYLEEAGRSANVGLPVAMTGTAPACVFFTSGSTGRPKGVVSPHRGTIRTLVGCPTLPLDADSVSLQTAPLPWDGLSLELWAPLLNGGRCVLLSPGIQLDAEALREALQRGVNSMWLTSSLFSLFAEEDPDLLGMLKLLMIGGERVSIGHVRQVLARFPELHLVNGYGPAESTIFATTHVVTPTDVTEDSTEIPIGRPVPRTGVRLLDAEGAEVSRGEIGEIAISGDGLATGYLADEAETARRFILLDGERHYRTGDLAQADPDGLLRYRGRADRQFKINGVRIEPGEVEAVLERHPSVSSCCVVRIEHVAGRPELACAYSTVDGNPADNNELRTEAARFLLGVMVPTLLRHVEHLPLGATGKVDTAAVARLLIGPNISGRGAAPAVPSDTPSAGDINDLLHEVRLLLDSPGLRVGDDLFEAGVSSLDAVRIAMRASRRLGARITVADIYRLGSLEALHAAAPGAPASDSFLDSGTTGPMALSAAQSRFWMAEQSNPGAADNMVVLAYVLTGPLDRTILSKALQDIVDRHAALRTVYSWGDELPEQRVLPPNQATITLEQVGPGPSWPDGDDRAQILEETVQQACADWWRQPFSLEDEPSLRARLVTWDERRHLLCLQVHHIAFDGWSELVLIDDLRTAYRARLLGASPGFPPDAATYLGYSVWEQRNSSQWARGELPHWRRTLATVPASALPPPKDGSANEAARLECTVTVARETVALLSRAARGAGGPPLASLLAVVARAMATTFDVPGVCLGTTTAGRAEAALESVVGYFVNPLAVPLASVRDTALTEVLRQAAHQVVGALSHARVPFDEVVRALGPERGRHPWFQTWVVLQQQPPHVDLGPRLTLQAVRVRPPYTALELVVEAVPQPDGSWELVLSHRADGITSDTAQQLAHAVTEEISALAASIQDG</sequence>
<dbReference type="InterPro" id="IPR010071">
    <property type="entry name" value="AA_adenyl_dom"/>
</dbReference>
<dbReference type="Gene3D" id="2.30.38.10">
    <property type="entry name" value="Luciferase, Domain 3"/>
    <property type="match status" value="1"/>
</dbReference>
<dbReference type="PROSITE" id="PS50075">
    <property type="entry name" value="CARRIER"/>
    <property type="match status" value="1"/>
</dbReference>
<dbReference type="InterPro" id="IPR045851">
    <property type="entry name" value="AMP-bd_C_sf"/>
</dbReference>
<dbReference type="RefSeq" id="WP_344554420.1">
    <property type="nucleotide sequence ID" value="NZ_BAAANS010000031.1"/>
</dbReference>
<dbReference type="Pfam" id="PF13193">
    <property type="entry name" value="AMP-binding_C"/>
    <property type="match status" value="1"/>
</dbReference>
<dbReference type="InterPro" id="IPR006162">
    <property type="entry name" value="Ppantetheine_attach_site"/>
</dbReference>
<dbReference type="PANTHER" id="PTHR45527">
    <property type="entry name" value="NONRIBOSOMAL PEPTIDE SYNTHETASE"/>
    <property type="match status" value="1"/>
</dbReference>
<name>A0ABN2XBM5_9ACTN</name>
<evidence type="ECO:0000256" key="1">
    <source>
        <dbReference type="ARBA" id="ARBA00001957"/>
    </source>
</evidence>
<dbReference type="Pfam" id="PF00501">
    <property type="entry name" value="AMP-binding"/>
    <property type="match status" value="1"/>
</dbReference>
<dbReference type="InterPro" id="IPR025110">
    <property type="entry name" value="AMP-bd_C"/>
</dbReference>
<dbReference type="InterPro" id="IPR036736">
    <property type="entry name" value="ACP-like_sf"/>
</dbReference>
<dbReference type="InterPro" id="IPR020845">
    <property type="entry name" value="AMP-binding_CS"/>
</dbReference>
<evidence type="ECO:0000313" key="5">
    <source>
        <dbReference type="EMBL" id="GAA2106926.1"/>
    </source>
</evidence>
<dbReference type="NCBIfam" id="TIGR01733">
    <property type="entry name" value="AA-adenyl-dom"/>
    <property type="match status" value="1"/>
</dbReference>
<dbReference type="Proteomes" id="UP001500897">
    <property type="component" value="Unassembled WGS sequence"/>
</dbReference>
<accession>A0ABN2XBM5</accession>
<dbReference type="SUPFAM" id="SSF47336">
    <property type="entry name" value="ACP-like"/>
    <property type="match status" value="1"/>
</dbReference>
<dbReference type="Gene3D" id="3.40.50.980">
    <property type="match status" value="2"/>
</dbReference>
<dbReference type="InterPro" id="IPR001242">
    <property type="entry name" value="Condensation_dom"/>
</dbReference>
<dbReference type="Pfam" id="PF00550">
    <property type="entry name" value="PP-binding"/>
    <property type="match status" value="1"/>
</dbReference>
<comment type="cofactor">
    <cofactor evidence="1">
        <name>pantetheine 4'-phosphate</name>
        <dbReference type="ChEBI" id="CHEBI:47942"/>
    </cofactor>
</comment>
<reference evidence="5 6" key="1">
    <citation type="journal article" date="2019" name="Int. J. Syst. Evol. Microbiol.">
        <title>The Global Catalogue of Microorganisms (GCM) 10K type strain sequencing project: providing services to taxonomists for standard genome sequencing and annotation.</title>
        <authorList>
            <consortium name="The Broad Institute Genomics Platform"/>
            <consortium name="The Broad Institute Genome Sequencing Center for Infectious Disease"/>
            <person name="Wu L."/>
            <person name="Ma J."/>
        </authorList>
    </citation>
    <scope>NUCLEOTIDE SEQUENCE [LARGE SCALE GENOMIC DNA]</scope>
    <source>
        <strain evidence="5 6">JCM 14559</strain>
    </source>
</reference>
<dbReference type="PROSITE" id="PS00012">
    <property type="entry name" value="PHOSPHOPANTETHEINE"/>
    <property type="match status" value="1"/>
</dbReference>
<dbReference type="InterPro" id="IPR023213">
    <property type="entry name" value="CAT-like_dom_sf"/>
</dbReference>
<organism evidence="5 6">
    <name type="scientific">Kitasatospora saccharophila</name>
    <dbReference type="NCBI Taxonomy" id="407973"/>
    <lineage>
        <taxon>Bacteria</taxon>
        <taxon>Bacillati</taxon>
        <taxon>Actinomycetota</taxon>
        <taxon>Actinomycetes</taxon>
        <taxon>Kitasatosporales</taxon>
        <taxon>Streptomycetaceae</taxon>
        <taxon>Kitasatospora</taxon>
    </lineage>
</organism>
<dbReference type="Gene3D" id="1.10.1200.10">
    <property type="entry name" value="ACP-like"/>
    <property type="match status" value="1"/>
</dbReference>
<proteinExistence type="predicted"/>
<comment type="caution">
    <text evidence="5">The sequence shown here is derived from an EMBL/GenBank/DDBJ whole genome shotgun (WGS) entry which is preliminary data.</text>
</comment>
<dbReference type="InterPro" id="IPR000873">
    <property type="entry name" value="AMP-dep_synth/lig_dom"/>
</dbReference>
<dbReference type="Pfam" id="PF00668">
    <property type="entry name" value="Condensation"/>
    <property type="match status" value="1"/>
</dbReference>
<dbReference type="SUPFAM" id="SSF52777">
    <property type="entry name" value="CoA-dependent acyltransferases"/>
    <property type="match status" value="2"/>
</dbReference>
<dbReference type="PROSITE" id="PS00455">
    <property type="entry name" value="AMP_BINDING"/>
    <property type="match status" value="1"/>
</dbReference>
<evidence type="ECO:0000313" key="6">
    <source>
        <dbReference type="Proteomes" id="UP001500897"/>
    </source>
</evidence>
<protein>
    <recommendedName>
        <fullName evidence="4">Carrier domain-containing protein</fullName>
    </recommendedName>
</protein>
<keyword evidence="6" id="KW-1185">Reference proteome</keyword>
<dbReference type="Gene3D" id="3.30.559.30">
    <property type="entry name" value="Nonribosomal peptide synthetase, condensation domain"/>
    <property type="match status" value="1"/>
</dbReference>
<evidence type="ECO:0000259" key="4">
    <source>
        <dbReference type="PROSITE" id="PS50075"/>
    </source>
</evidence>
<gene>
    <name evidence="5" type="ORF">GCM10009759_45600</name>
</gene>
<keyword evidence="2" id="KW-0596">Phosphopantetheine</keyword>
<dbReference type="PANTHER" id="PTHR45527:SF1">
    <property type="entry name" value="FATTY ACID SYNTHASE"/>
    <property type="match status" value="1"/>
</dbReference>
<evidence type="ECO:0000256" key="2">
    <source>
        <dbReference type="ARBA" id="ARBA00022450"/>
    </source>
</evidence>
<feature type="domain" description="Carrier" evidence="4">
    <location>
        <begin position="524"/>
        <end position="599"/>
    </location>
</feature>
<dbReference type="InterPro" id="IPR009081">
    <property type="entry name" value="PP-bd_ACP"/>
</dbReference>
<dbReference type="SUPFAM" id="SSF56801">
    <property type="entry name" value="Acetyl-CoA synthetase-like"/>
    <property type="match status" value="1"/>
</dbReference>
<keyword evidence="3" id="KW-0597">Phosphoprotein</keyword>